<dbReference type="Proteomes" id="UP000596742">
    <property type="component" value="Unassembled WGS sequence"/>
</dbReference>
<feature type="binding site" evidence="8">
    <location>
        <position position="411"/>
    </location>
    <ligand>
        <name>Mg(2+)</name>
        <dbReference type="ChEBI" id="CHEBI:18420"/>
        <label>1</label>
    </ligand>
</feature>
<dbReference type="PANTHER" id="PTHR16222">
    <property type="entry name" value="ADP-RIBOSYLGLYCOHYDROLASE"/>
    <property type="match status" value="1"/>
</dbReference>
<evidence type="ECO:0000256" key="9">
    <source>
        <dbReference type="SAM" id="MobiDB-lite"/>
    </source>
</evidence>
<gene>
    <name evidence="10" type="ORF">MGAL_10B043328</name>
</gene>
<reference evidence="10" key="1">
    <citation type="submission" date="2018-11" db="EMBL/GenBank/DDBJ databases">
        <authorList>
            <person name="Alioto T."/>
            <person name="Alioto T."/>
        </authorList>
    </citation>
    <scope>NUCLEOTIDE SEQUENCE</scope>
</reference>
<organism evidence="10 11">
    <name type="scientific">Mytilus galloprovincialis</name>
    <name type="common">Mediterranean mussel</name>
    <dbReference type="NCBI Taxonomy" id="29158"/>
    <lineage>
        <taxon>Eukaryota</taxon>
        <taxon>Metazoa</taxon>
        <taxon>Spiralia</taxon>
        <taxon>Lophotrochozoa</taxon>
        <taxon>Mollusca</taxon>
        <taxon>Bivalvia</taxon>
        <taxon>Autobranchia</taxon>
        <taxon>Pteriomorphia</taxon>
        <taxon>Mytilida</taxon>
        <taxon>Mytiloidea</taxon>
        <taxon>Mytilidae</taxon>
        <taxon>Mytilinae</taxon>
        <taxon>Mytilus</taxon>
    </lineage>
</organism>
<name>A0A8B6D5M1_MYTGA</name>
<keyword evidence="11" id="KW-1185">Reference proteome</keyword>
<dbReference type="Pfam" id="PF03747">
    <property type="entry name" value="ADP_ribosyl_GH"/>
    <property type="match status" value="1"/>
</dbReference>
<evidence type="ECO:0000256" key="6">
    <source>
        <dbReference type="ARBA" id="ARBA00049798"/>
    </source>
</evidence>
<dbReference type="InterPro" id="IPR005502">
    <property type="entry name" value="Ribosyl_crysJ1"/>
</dbReference>
<dbReference type="InterPro" id="IPR050792">
    <property type="entry name" value="ADP-ribosylglycohydrolase"/>
</dbReference>
<sequence>MADFIELARKMRCRFCYSNTSENTELHPLYLKTGHVPPRCNNALENYITDTMLAISSLEVNSFKDNLSRVERKSLFKISNNSEIYISKADKNNTTVLIDKNNYTRAGENHLRSIYYVELEQPNTASISKKIEEIIRKLFSQKEIDMKTYNFLTQSHNPKHGHMYFLPKIHKINPEETKDTKDKENLYRHIAEKYKEGMRDMSGRAPGPTTMNSCHMLKPAREKGYEIPFNPRGGGCGAAMRAMCIGLRYPKPDQLFDLIADSIESGRMTHHHPTGFLGGLAAALFTSYAIQNKSVEQWGAGLMETLTLARKYIKERGHAVNENLKEWGYFENAWKNYLETRNITSGKTLPIFPSEYGIKERDKFYKSVSFSGWGGASGHDAPMIAYDAILGSGDSWIEICKRGILHSGDNDSTGVMAGCWFGAMYGFLGVPDNHHKKLEYRKRLEKAGEKLYKMTHSGKEQQSSSIPFQTEGHGKTETCSDSNQQSSVASHDNKMSETLSQGNEVGDTNTETVEGGTLESKNNEHVEVRDSNAEPVEVGEDSSKQSIIQDTEKKVTEKVTTNV</sequence>
<dbReference type="EMBL" id="UYJE01002832">
    <property type="protein sequence ID" value="VDI14133.1"/>
    <property type="molecule type" value="Genomic_DNA"/>
</dbReference>
<feature type="region of interest" description="Disordered" evidence="9">
    <location>
        <begin position="454"/>
        <end position="563"/>
    </location>
</feature>
<dbReference type="InterPro" id="IPR036705">
    <property type="entry name" value="Ribosyl_crysJ1_sf"/>
</dbReference>
<evidence type="ECO:0000256" key="4">
    <source>
        <dbReference type="ARBA" id="ARBA00049725"/>
    </source>
</evidence>
<evidence type="ECO:0000313" key="11">
    <source>
        <dbReference type="Proteomes" id="UP000596742"/>
    </source>
</evidence>
<keyword evidence="8" id="KW-0460">Magnesium</keyword>
<comment type="function">
    <text evidence="3">Specifically acts as an arginine mono-ADP-ribosylhydrolase by mediating the removal of mono-ADP-ribose attached to arginine residues on proteins.</text>
</comment>
<evidence type="ECO:0000256" key="8">
    <source>
        <dbReference type="PIRSR" id="PIRSR605502-1"/>
    </source>
</evidence>
<evidence type="ECO:0000256" key="2">
    <source>
        <dbReference type="ARBA" id="ARBA00022801"/>
    </source>
</evidence>
<dbReference type="PANTHER" id="PTHR16222:SF26">
    <property type="entry name" value="ADP-RIBOSYLHYDROLASE ARH1"/>
    <property type="match status" value="1"/>
</dbReference>
<dbReference type="GO" id="GO:0003875">
    <property type="term" value="F:ADP-ribosylarginine hydrolase activity"/>
    <property type="evidence" value="ECO:0007669"/>
    <property type="project" value="UniProtKB-EC"/>
</dbReference>
<feature type="compositionally biased region" description="Polar residues" evidence="9">
    <location>
        <begin position="479"/>
        <end position="512"/>
    </location>
</feature>
<evidence type="ECO:0000256" key="7">
    <source>
        <dbReference type="ARBA" id="ARBA00049810"/>
    </source>
</evidence>
<dbReference type="SUPFAM" id="SSF101478">
    <property type="entry name" value="ADP-ribosylglycohydrolase"/>
    <property type="match status" value="1"/>
</dbReference>
<evidence type="ECO:0000256" key="1">
    <source>
        <dbReference type="ARBA" id="ARBA00010702"/>
    </source>
</evidence>
<feature type="compositionally biased region" description="Basic and acidic residues" evidence="9">
    <location>
        <begin position="521"/>
        <end position="532"/>
    </location>
</feature>
<comment type="cofactor">
    <cofactor evidence="8">
        <name>Mg(2+)</name>
        <dbReference type="ChEBI" id="CHEBI:18420"/>
    </cofactor>
    <text evidence="8">Binds 2 magnesium ions per subunit.</text>
</comment>
<proteinExistence type="inferred from homology"/>
<keyword evidence="8" id="KW-0479">Metal-binding</keyword>
<dbReference type="GO" id="GO:0046872">
    <property type="term" value="F:metal ion binding"/>
    <property type="evidence" value="ECO:0007669"/>
    <property type="project" value="UniProtKB-KW"/>
</dbReference>
<dbReference type="EC" id="3.2.2.19" evidence="4"/>
<evidence type="ECO:0000313" key="10">
    <source>
        <dbReference type="EMBL" id="VDI14133.1"/>
    </source>
</evidence>
<accession>A0A8B6D5M1</accession>
<dbReference type="Gene3D" id="1.10.4080.10">
    <property type="entry name" value="ADP-ribosylation/Crystallin J1"/>
    <property type="match status" value="1"/>
</dbReference>
<feature type="binding site" evidence="8">
    <location>
        <position position="409"/>
    </location>
    <ligand>
        <name>Mg(2+)</name>
        <dbReference type="ChEBI" id="CHEBI:18420"/>
        <label>1</label>
    </ligand>
</feature>
<evidence type="ECO:0000256" key="3">
    <source>
        <dbReference type="ARBA" id="ARBA00049582"/>
    </source>
</evidence>
<evidence type="ECO:0000256" key="5">
    <source>
        <dbReference type="ARBA" id="ARBA00049773"/>
    </source>
</evidence>
<comment type="caution">
    <text evidence="10">The sequence shown here is derived from an EMBL/GenBank/DDBJ whole genome shotgun (WGS) entry which is preliminary data.</text>
</comment>
<feature type="binding site" evidence="8">
    <location>
        <position position="412"/>
    </location>
    <ligand>
        <name>Mg(2+)</name>
        <dbReference type="ChEBI" id="CHEBI:18420"/>
        <label>1</label>
    </ligand>
</feature>
<dbReference type="OrthoDB" id="10250509at2759"/>
<dbReference type="AlphaFoldDB" id="A0A8B6D5M1"/>
<protein>
    <recommendedName>
        <fullName evidence="5">ADP-ribosylhydrolase ARH1</fullName>
        <ecNumber evidence="4">3.2.2.19</ecNumber>
    </recommendedName>
    <alternativeName>
        <fullName evidence="6">ADP-ribose-L-arginine cleaving enzyme</fullName>
    </alternativeName>
    <alternativeName>
        <fullName evidence="7">[Protein ADP-ribosylarginine] hydrolase</fullName>
    </alternativeName>
</protein>
<comment type="similarity">
    <text evidence="1">Belongs to the ADP-ribosylglycohydrolase family.</text>
</comment>
<keyword evidence="2" id="KW-0378">Hydrolase</keyword>